<gene>
    <name evidence="1" type="ORF">EA655_11025</name>
</gene>
<evidence type="ECO:0000313" key="2">
    <source>
        <dbReference type="Proteomes" id="UP000294164"/>
    </source>
</evidence>
<dbReference type="Proteomes" id="UP000294164">
    <property type="component" value="Unassembled WGS sequence"/>
</dbReference>
<sequence>MVGSHPAPLGMTREDLPLMWDAAVAVAGTVHYAADFGSEMRADGRPWRPSIHMPRWACRLVLEIVSVRVERLRAIGKADVGLRS</sequence>
<name>A0A4Q8M5V2_9GAMM</name>
<protein>
    <submittedName>
        <fullName evidence="1">Uncharacterized protein</fullName>
    </submittedName>
</protein>
<evidence type="ECO:0000313" key="1">
    <source>
        <dbReference type="EMBL" id="TAA42538.1"/>
    </source>
</evidence>
<dbReference type="EMBL" id="SHMG01000005">
    <property type="protein sequence ID" value="TAA42538.1"/>
    <property type="molecule type" value="Genomic_DNA"/>
</dbReference>
<dbReference type="AlphaFoldDB" id="A0A4Q8M5V2"/>
<reference evidence="1 2" key="1">
    <citation type="submission" date="2019-02" db="EMBL/GenBank/DDBJ databases">
        <title>WGS of Pseudoxanthomonas species novum from clinical isolates.</title>
        <authorList>
            <person name="Bernier A.-M."/>
            <person name="Bernard K."/>
            <person name="Vachon A."/>
        </authorList>
    </citation>
    <scope>NUCLEOTIDE SEQUENCE [LARGE SCALE GENOMIC DNA]</scope>
    <source>
        <strain evidence="1 2">NML130969</strain>
    </source>
</reference>
<dbReference type="RefSeq" id="WP_130534587.1">
    <property type="nucleotide sequence ID" value="NZ_SHMG01000005.1"/>
</dbReference>
<organism evidence="1 2">
    <name type="scientific">Pseudoxanthomonas winnipegensis</name>
    <dbReference type="NCBI Taxonomy" id="2480810"/>
    <lineage>
        <taxon>Bacteria</taxon>
        <taxon>Pseudomonadati</taxon>
        <taxon>Pseudomonadota</taxon>
        <taxon>Gammaproteobacteria</taxon>
        <taxon>Lysobacterales</taxon>
        <taxon>Lysobacteraceae</taxon>
        <taxon>Pseudoxanthomonas</taxon>
    </lineage>
</organism>
<accession>A0A4Q8M5V2</accession>
<proteinExistence type="predicted"/>
<dbReference type="OrthoDB" id="72471at2"/>
<comment type="caution">
    <text evidence="1">The sequence shown here is derived from an EMBL/GenBank/DDBJ whole genome shotgun (WGS) entry which is preliminary data.</text>
</comment>